<evidence type="ECO:0000313" key="13">
    <source>
        <dbReference type="EMBL" id="BCT02550.1"/>
    </source>
</evidence>
<dbReference type="PROSITE" id="PS00381">
    <property type="entry name" value="CLP_PROTEASE_SER"/>
    <property type="match status" value="1"/>
</dbReference>
<dbReference type="AlphaFoldDB" id="A0A8D5Q0X0"/>
<feature type="active site" evidence="7 9">
    <location>
        <position position="126"/>
    </location>
</feature>
<comment type="similarity">
    <text evidence="1 7 11">Belongs to the peptidase S14 family.</text>
</comment>
<gene>
    <name evidence="7 13" type="primary">clpP</name>
</gene>
<comment type="function">
    <text evidence="7">Cleaves peptides in various proteins in a process that requires ATP hydrolysis. Has a chymotrypsin-like activity. Plays a major role in the degradation of misfolded proteins.</text>
</comment>
<evidence type="ECO:0000256" key="6">
    <source>
        <dbReference type="ARBA" id="ARBA00034021"/>
    </source>
</evidence>
<dbReference type="PRINTS" id="PR00127">
    <property type="entry name" value="CLPPROTEASEP"/>
</dbReference>
<dbReference type="InterPro" id="IPR029045">
    <property type="entry name" value="ClpP/crotonase-like_dom_sf"/>
</dbReference>
<proteinExistence type="inferred from homology"/>
<evidence type="ECO:0000256" key="3">
    <source>
        <dbReference type="ARBA" id="ARBA00022670"/>
    </source>
</evidence>
<evidence type="ECO:0000256" key="9">
    <source>
        <dbReference type="PROSITE-ProRule" id="PRU10086"/>
    </source>
</evidence>
<organism evidence="13">
    <name type="scientific">Medakamo hakoo</name>
    <dbReference type="NCBI Taxonomy" id="3113649"/>
    <lineage>
        <taxon>Eukaryota</taxon>
        <taxon>Viridiplantae</taxon>
        <taxon>Chlorophyta</taxon>
        <taxon>core chlorophytes</taxon>
        <taxon>Trebouxiophyceae</taxon>
        <taxon>Trebouxiophyceae incertae sedis</taxon>
        <taxon>Coccomyxaceae</taxon>
        <taxon>Medakamo</taxon>
    </lineage>
</organism>
<evidence type="ECO:0000256" key="4">
    <source>
        <dbReference type="ARBA" id="ARBA00022801"/>
    </source>
</evidence>
<comment type="subunit">
    <text evidence="7">Component of the chloroplastic Clp protease core complex.</text>
</comment>
<dbReference type="PROSITE" id="PS00382">
    <property type="entry name" value="CLP_PROTEASE_HIS"/>
    <property type="match status" value="1"/>
</dbReference>
<feature type="active site" description="Nucleophile" evidence="7">
    <location>
        <position position="101"/>
    </location>
</feature>
<dbReference type="HAMAP" id="MF_00444">
    <property type="entry name" value="ClpP"/>
    <property type="match status" value="1"/>
</dbReference>
<dbReference type="EMBL" id="LC604816">
    <property type="protein sequence ID" value="BCT02550.1"/>
    <property type="molecule type" value="Genomic_DNA"/>
</dbReference>
<evidence type="ECO:0000256" key="1">
    <source>
        <dbReference type="ARBA" id="ARBA00007039"/>
    </source>
</evidence>
<keyword evidence="5 7" id="KW-0720">Serine protease</keyword>
<accession>A0A8D5Q0X0</accession>
<dbReference type="PANTHER" id="PTHR10381">
    <property type="entry name" value="ATP-DEPENDENT CLP PROTEASE PROTEOLYTIC SUBUNIT"/>
    <property type="match status" value="1"/>
</dbReference>
<keyword evidence="13" id="KW-0150">Chloroplast</keyword>
<keyword evidence="3 7" id="KW-0645">Protease</keyword>
<dbReference type="InterPro" id="IPR033135">
    <property type="entry name" value="ClpP_His_AS"/>
</dbReference>
<protein>
    <recommendedName>
        <fullName evidence="7 11">ATP-dependent Clp protease proteolytic subunit</fullName>
        <ecNumber evidence="7 10">3.4.21.92</ecNumber>
    </recommendedName>
    <alternativeName>
        <fullName evidence="7">Endopeptidase Clp</fullName>
    </alternativeName>
</protein>
<evidence type="ECO:0000256" key="12">
    <source>
        <dbReference type="SAM" id="MobiDB-lite"/>
    </source>
</evidence>
<dbReference type="GO" id="GO:0009368">
    <property type="term" value="C:endopeptidase Clp complex"/>
    <property type="evidence" value="ECO:0007669"/>
    <property type="project" value="TreeGrafter"/>
</dbReference>
<dbReference type="GO" id="GO:0004176">
    <property type="term" value="F:ATP-dependent peptidase activity"/>
    <property type="evidence" value="ECO:0007669"/>
    <property type="project" value="InterPro"/>
</dbReference>
<dbReference type="Pfam" id="PF00574">
    <property type="entry name" value="CLP_protease"/>
    <property type="match status" value="1"/>
</dbReference>
<dbReference type="SUPFAM" id="SSF52096">
    <property type="entry name" value="ClpP/crotonase"/>
    <property type="match status" value="1"/>
</dbReference>
<evidence type="ECO:0000256" key="2">
    <source>
        <dbReference type="ARBA" id="ARBA00022640"/>
    </source>
</evidence>
<dbReference type="GO" id="GO:0006515">
    <property type="term" value="P:protein quality control for misfolded or incompletely synthesized proteins"/>
    <property type="evidence" value="ECO:0007669"/>
    <property type="project" value="TreeGrafter"/>
</dbReference>
<dbReference type="GO" id="GO:0004252">
    <property type="term" value="F:serine-type endopeptidase activity"/>
    <property type="evidence" value="ECO:0007669"/>
    <property type="project" value="UniProtKB-UniRule"/>
</dbReference>
<evidence type="ECO:0000256" key="8">
    <source>
        <dbReference type="PROSITE-ProRule" id="PRU10085"/>
    </source>
</evidence>
<dbReference type="InterPro" id="IPR018215">
    <property type="entry name" value="ClpP_Ser_AS"/>
</dbReference>
<dbReference type="EC" id="3.4.21.92" evidence="7 10"/>
<evidence type="ECO:0000256" key="5">
    <source>
        <dbReference type="ARBA" id="ARBA00022825"/>
    </source>
</evidence>
<dbReference type="Gene3D" id="3.90.226.10">
    <property type="entry name" value="2-enoyl-CoA Hydratase, Chain A, domain 1"/>
    <property type="match status" value="1"/>
</dbReference>
<evidence type="ECO:0000256" key="7">
    <source>
        <dbReference type="HAMAP-Rule" id="MF_00444"/>
    </source>
</evidence>
<sequence length="398" mass="43393">MPVGVPYVEYQLPGNPEPEYINMYNALYRERMLFLCQEIEDTISNELIGLMLYLNAEDPSRALFLYINSPGGSVTCGIGIYDIMRYLNSGITTICMGTAASMASFILAGGTYGRRIALPNSRIMIHQPEGGSDGQATEILSESSEVARIRRQVGLIYANRTQQSIEKIAQDLDRDQFMSAQEAKEYGLIDFVARSQKEEYEPGYDLLGLKSDTFQIPAFLKKLAIGPVGSGFDPDDAAFADQPLSASLPGIFPEGADVGLPLNRKSDRPLPLLRVLEEEQSDTAGGLLEYATSAGRFNTSRASKGSPTELNAIDFSDASSFLDSASEAESKDFSGFKGDGIPMLELLRESEPEGKRPLPKPKWLMPESTESARTLPIPADTIASKIAQALNSKGKKSK</sequence>
<feature type="active site" evidence="8">
    <location>
        <position position="101"/>
    </location>
</feature>
<dbReference type="GO" id="GO:0009570">
    <property type="term" value="C:chloroplast stroma"/>
    <property type="evidence" value="ECO:0007669"/>
    <property type="project" value="UniProtKB-SubCell"/>
</dbReference>
<evidence type="ECO:0000256" key="11">
    <source>
        <dbReference type="RuleBase" id="RU003567"/>
    </source>
</evidence>
<comment type="catalytic activity">
    <reaction evidence="6 7 9">
        <text>Hydrolysis of proteins to small peptides in the presence of ATP and magnesium. alpha-casein is the usual test substrate. In the absence of ATP, only oligopeptides shorter than five residues are hydrolyzed (such as succinyl-Leu-Tyr-|-NHMec, and Leu-Tyr-Leu-|-Tyr-Trp, in which cleavage of the -Tyr-|-Leu- and -Tyr-|-Trp bonds also occurs).</text>
        <dbReference type="EC" id="3.4.21.92"/>
    </reaction>
</comment>
<dbReference type="GO" id="GO:0051117">
    <property type="term" value="F:ATPase binding"/>
    <property type="evidence" value="ECO:0007669"/>
    <property type="project" value="TreeGrafter"/>
</dbReference>
<comment type="subcellular location">
    <subcellularLocation>
        <location evidence="7">Plastid</location>
        <location evidence="7">Chloroplast stroma</location>
    </subcellularLocation>
</comment>
<feature type="region of interest" description="Disordered" evidence="12">
    <location>
        <begin position="350"/>
        <end position="379"/>
    </location>
</feature>
<dbReference type="InterPro" id="IPR023562">
    <property type="entry name" value="ClpP/TepA"/>
</dbReference>
<dbReference type="CDD" id="cd07017">
    <property type="entry name" value="S14_ClpP_2"/>
    <property type="match status" value="1"/>
</dbReference>
<name>A0A8D5Q0X0_9CHLO</name>
<geneLocation type="chloroplast" evidence="13"/>
<dbReference type="PANTHER" id="PTHR10381:SF15">
    <property type="entry name" value="CHLOROPLASTIC ATP-DEPENDENT CLP PROTEASE PROTEOLYTIC SUBUNIT 1"/>
    <property type="match status" value="1"/>
</dbReference>
<dbReference type="InterPro" id="IPR001907">
    <property type="entry name" value="ClpP"/>
</dbReference>
<reference evidence="13" key="1">
    <citation type="submission" date="2021-02" db="EMBL/GenBank/DDBJ databases">
        <title>Organelle genome of a novel green alga in the class Trebouxiophyceae.</title>
        <authorList>
            <person name="Takusagawa M."/>
            <person name="Misumi O."/>
            <person name="Inui T.I."/>
            <person name="Kato S."/>
            <person name="Matsunaga S."/>
            <person name="Kuroiwa H."/>
            <person name="Kuroiwa T."/>
        </authorList>
    </citation>
    <scope>NUCLEOTIDE SEQUENCE</scope>
    <source>
        <strain evidence="13">311 I</strain>
    </source>
</reference>
<keyword evidence="4 7" id="KW-0378">Hydrolase</keyword>
<evidence type="ECO:0000256" key="10">
    <source>
        <dbReference type="RuleBase" id="RU000549"/>
    </source>
</evidence>
<keyword evidence="2 13" id="KW-0934">Plastid</keyword>